<keyword evidence="3" id="KW-1185">Reference proteome</keyword>
<name>A0AAD7QBR1_QUISA</name>
<dbReference type="PANTHER" id="PTHR33935:SF22">
    <property type="entry name" value="OS10G0149400 PROTEIN"/>
    <property type="match status" value="1"/>
</dbReference>
<dbReference type="Proteomes" id="UP001163823">
    <property type="component" value="Chromosome 2"/>
</dbReference>
<evidence type="ECO:0000256" key="1">
    <source>
        <dbReference type="SAM" id="SignalP"/>
    </source>
</evidence>
<evidence type="ECO:0000313" key="3">
    <source>
        <dbReference type="Proteomes" id="UP001163823"/>
    </source>
</evidence>
<organism evidence="2 3">
    <name type="scientific">Quillaja saponaria</name>
    <name type="common">Soap bark tree</name>
    <dbReference type="NCBI Taxonomy" id="32244"/>
    <lineage>
        <taxon>Eukaryota</taxon>
        <taxon>Viridiplantae</taxon>
        <taxon>Streptophyta</taxon>
        <taxon>Embryophyta</taxon>
        <taxon>Tracheophyta</taxon>
        <taxon>Spermatophyta</taxon>
        <taxon>Magnoliopsida</taxon>
        <taxon>eudicotyledons</taxon>
        <taxon>Gunneridae</taxon>
        <taxon>Pentapetalae</taxon>
        <taxon>rosids</taxon>
        <taxon>fabids</taxon>
        <taxon>Fabales</taxon>
        <taxon>Quillajaceae</taxon>
        <taxon>Quillaja</taxon>
    </lineage>
</organism>
<dbReference type="Pfam" id="PF01190">
    <property type="entry name" value="Pollen_Ole_e_1"/>
    <property type="match status" value="1"/>
</dbReference>
<comment type="caution">
    <text evidence="2">The sequence shown here is derived from an EMBL/GenBank/DDBJ whole genome shotgun (WGS) entry which is preliminary data.</text>
</comment>
<evidence type="ECO:0000313" key="2">
    <source>
        <dbReference type="EMBL" id="KAJ7978574.1"/>
    </source>
</evidence>
<feature type="signal peptide" evidence="1">
    <location>
        <begin position="1"/>
        <end position="28"/>
    </location>
</feature>
<feature type="chain" id="PRO_5041994719" evidence="1">
    <location>
        <begin position="29"/>
        <end position="339"/>
    </location>
</feature>
<proteinExistence type="predicted"/>
<protein>
    <submittedName>
        <fullName evidence="2">Proline-rich protein 4-like</fullName>
    </submittedName>
</protein>
<keyword evidence="1" id="KW-0732">Signal</keyword>
<sequence>MRIFPFCRGALLCFWLSLFFAAVSFCYGDHSAVEVVGIGECSDCNQNNIKSSHAFSGLRVTVDCKPANGHFETRGIGELDEEGKFKVFLPHEVVKDGNLTEECFAQLHSAAAAPCPAHNGLDSSKIVFKSKTDEKHTFGLAGKLKFSPVTCTSAVLWPFFNFPPLPSLPPLPNLSPLPKLPPLSKHLPFPPKIFPPIPPKVFPPFPPKVFPPFPPKVFPPFPPKVFPPFPPKVFPPFPPKVFPPINKKLLPPPITIYKKPLLPPLPVFKKPLPPLVPAFKMPLPPSVPIFKKPLPPFPKFPPFKRSLIHPFLKYHTFPSFLLFLKSLTPTLENCLLYLL</sequence>
<reference evidence="2" key="1">
    <citation type="journal article" date="2023" name="Science">
        <title>Elucidation of the pathway for biosynthesis of saponin adjuvants from the soapbark tree.</title>
        <authorList>
            <person name="Reed J."/>
            <person name="Orme A."/>
            <person name="El-Demerdash A."/>
            <person name="Owen C."/>
            <person name="Martin L.B.B."/>
            <person name="Misra R.C."/>
            <person name="Kikuchi S."/>
            <person name="Rejzek M."/>
            <person name="Martin A.C."/>
            <person name="Harkess A."/>
            <person name="Leebens-Mack J."/>
            <person name="Louveau T."/>
            <person name="Stephenson M.J."/>
            <person name="Osbourn A."/>
        </authorList>
    </citation>
    <scope>NUCLEOTIDE SEQUENCE</scope>
    <source>
        <strain evidence="2">S10</strain>
    </source>
</reference>
<gene>
    <name evidence="2" type="ORF">O6P43_002081</name>
</gene>
<dbReference type="EMBL" id="JARAOO010000002">
    <property type="protein sequence ID" value="KAJ7978574.1"/>
    <property type="molecule type" value="Genomic_DNA"/>
</dbReference>
<dbReference type="KEGG" id="qsa:O6P43_002081"/>
<accession>A0AAD7QBR1</accession>
<dbReference type="AlphaFoldDB" id="A0AAD7QBR1"/>
<dbReference type="PANTHER" id="PTHR33935">
    <property type="entry name" value="OS10G0148100 PROTEIN"/>
    <property type="match status" value="1"/>
</dbReference>